<feature type="compositionally biased region" description="Basic and acidic residues" evidence="1">
    <location>
        <begin position="22"/>
        <end position="48"/>
    </location>
</feature>
<organism evidence="2 3">
    <name type="scientific">Guptibacillus hwajinpoensis</name>
    <dbReference type="NCBI Taxonomy" id="208199"/>
    <lineage>
        <taxon>Bacteria</taxon>
        <taxon>Bacillati</taxon>
        <taxon>Bacillota</taxon>
        <taxon>Bacilli</taxon>
        <taxon>Bacillales</taxon>
        <taxon>Guptibacillaceae</taxon>
        <taxon>Guptibacillus</taxon>
    </lineage>
</organism>
<reference evidence="2" key="1">
    <citation type="submission" date="2015-06" db="EMBL/GenBank/DDBJ databases">
        <authorList>
            <person name="Liu B."/>
            <person name="Wang J."/>
            <person name="Zhu Y."/>
            <person name="Liu G."/>
            <person name="Chen Q."/>
            <person name="Zheng C."/>
            <person name="Che J."/>
            <person name="Ge C."/>
            <person name="Shi H."/>
            <person name="Pan Z."/>
            <person name="Liu X."/>
        </authorList>
    </citation>
    <scope>NUCLEOTIDE SEQUENCE [LARGE SCALE GENOMIC DNA]</scope>
    <source>
        <strain evidence="2">DSM 16346</strain>
    </source>
</reference>
<evidence type="ECO:0000313" key="3">
    <source>
        <dbReference type="Proteomes" id="UP000035996"/>
    </source>
</evidence>
<name>A0A0J6D0J5_9BACL</name>
<evidence type="ECO:0000313" key="2">
    <source>
        <dbReference type="EMBL" id="KMM38860.1"/>
    </source>
</evidence>
<dbReference type="OrthoDB" id="2991736at2"/>
<dbReference type="Proteomes" id="UP000035996">
    <property type="component" value="Unassembled WGS sequence"/>
</dbReference>
<sequence length="87" mass="10319">MSEKKRKPKVIHVNKLIVKADEVIIHDERNHHKREEQQEEPRDVRKDPWGFFGPSSNDTSEENEQSESKDQNEEASENDEPKGFSWF</sequence>
<dbReference type="RefSeq" id="WP_048310003.1">
    <property type="nucleotide sequence ID" value="NZ_CP119526.1"/>
</dbReference>
<dbReference type="AlphaFoldDB" id="A0A0J6D0J5"/>
<feature type="region of interest" description="Disordered" evidence="1">
    <location>
        <begin position="22"/>
        <end position="87"/>
    </location>
</feature>
<proteinExistence type="predicted"/>
<protein>
    <submittedName>
        <fullName evidence="2">Uncharacterized protein</fullName>
    </submittedName>
</protein>
<keyword evidence="3" id="KW-1185">Reference proteome</keyword>
<accession>A0A0J6D0J5</accession>
<comment type="caution">
    <text evidence="2">The sequence shown here is derived from an EMBL/GenBank/DDBJ whole genome shotgun (WGS) entry which is preliminary data.</text>
</comment>
<evidence type="ECO:0000256" key="1">
    <source>
        <dbReference type="SAM" id="MobiDB-lite"/>
    </source>
</evidence>
<dbReference type="EMBL" id="LELK01000001">
    <property type="protein sequence ID" value="KMM38860.1"/>
    <property type="molecule type" value="Genomic_DNA"/>
</dbReference>
<gene>
    <name evidence="2" type="ORF">AB986_06250</name>
</gene>